<dbReference type="RefSeq" id="WP_014231793.1">
    <property type="nucleotide sequence ID" value="NZ_ATFJ01000003.1"/>
</dbReference>
<sequence length="126" mass="14718">MDKFVVFLLCLFLTIGGAVHIYDNIADGLLPYDFAPRWLNIYWSILGIFDLLAVYLLIRYRRAGLVLMLVILFTNVIFNSHAHYSLEILDNNTALQMKTLFLGFAMGVSIWLWNARKNRQSRQIFR</sequence>
<organism evidence="2 3">
    <name type="scientific">Vibrio natriegens NBRC 15636 = ATCC 14048 = DSM 759</name>
    <dbReference type="NCBI Taxonomy" id="1219067"/>
    <lineage>
        <taxon>Bacteria</taxon>
        <taxon>Pseudomonadati</taxon>
        <taxon>Pseudomonadota</taxon>
        <taxon>Gammaproteobacteria</taxon>
        <taxon>Vibrionales</taxon>
        <taxon>Vibrionaceae</taxon>
        <taxon>Vibrio</taxon>
    </lineage>
</organism>
<keyword evidence="3" id="KW-1185">Reference proteome</keyword>
<keyword evidence="1" id="KW-1133">Transmembrane helix</keyword>
<accession>A0AAN1CVW1</accession>
<evidence type="ECO:0008006" key="4">
    <source>
        <dbReference type="Google" id="ProtNLM"/>
    </source>
</evidence>
<evidence type="ECO:0000256" key="1">
    <source>
        <dbReference type="SAM" id="Phobius"/>
    </source>
</evidence>
<evidence type="ECO:0000313" key="2">
    <source>
        <dbReference type="EMBL" id="ANQ12593.1"/>
    </source>
</evidence>
<feature type="transmembrane region" description="Helical" evidence="1">
    <location>
        <begin position="94"/>
        <end position="113"/>
    </location>
</feature>
<gene>
    <name evidence="2" type="ORF">BA890_07395</name>
</gene>
<keyword evidence="1" id="KW-0472">Membrane</keyword>
<feature type="transmembrane region" description="Helical" evidence="1">
    <location>
        <begin position="65"/>
        <end position="82"/>
    </location>
</feature>
<dbReference type="Proteomes" id="UP000092741">
    <property type="component" value="Chromosome 1"/>
</dbReference>
<proteinExistence type="predicted"/>
<feature type="transmembrane region" description="Helical" evidence="1">
    <location>
        <begin position="41"/>
        <end position="58"/>
    </location>
</feature>
<dbReference type="EMBL" id="CP016345">
    <property type="protein sequence ID" value="ANQ12593.1"/>
    <property type="molecule type" value="Genomic_DNA"/>
</dbReference>
<dbReference type="KEGG" id="vna:PN96_05955"/>
<keyword evidence="1" id="KW-0812">Transmembrane</keyword>
<protein>
    <recommendedName>
        <fullName evidence="4">DoxX family protein</fullName>
    </recommendedName>
</protein>
<dbReference type="GeneID" id="70912327"/>
<dbReference type="AlphaFoldDB" id="A0AAN1CVW1"/>
<name>A0AAN1CVW1_VIBNA</name>
<reference evidence="2 3" key="1">
    <citation type="submission" date="2016-07" db="EMBL/GenBank/DDBJ databases">
        <title>Developing Vibrio natriegens as a novel, fast-growing host for biotechnology.</title>
        <authorList>
            <person name="Weinstock M.T."/>
            <person name="Hesek E.D."/>
            <person name="Wilson C.M."/>
            <person name="Gibson D.G."/>
        </authorList>
    </citation>
    <scope>NUCLEOTIDE SEQUENCE [LARGE SCALE GENOMIC DNA]</scope>
    <source>
        <strain evidence="2 3">ATCC 14048</strain>
    </source>
</reference>
<evidence type="ECO:0000313" key="3">
    <source>
        <dbReference type="Proteomes" id="UP000092741"/>
    </source>
</evidence>